<dbReference type="Gene3D" id="3.90.810.10">
    <property type="entry name" value="CRIB domain"/>
    <property type="match status" value="1"/>
</dbReference>
<feature type="region of interest" description="Disordered" evidence="3">
    <location>
        <begin position="483"/>
        <end position="509"/>
    </location>
</feature>
<dbReference type="SUPFAM" id="SSF56214">
    <property type="entry name" value="4'-phosphopantetheinyl transferase"/>
    <property type="match status" value="2"/>
</dbReference>
<dbReference type="InterPro" id="IPR044785">
    <property type="entry name" value="RopGAP1-5"/>
</dbReference>
<dbReference type="InterPro" id="IPR000198">
    <property type="entry name" value="RhoGAP_dom"/>
</dbReference>
<evidence type="ECO:0000259" key="4">
    <source>
        <dbReference type="PROSITE" id="PS50108"/>
    </source>
</evidence>
<dbReference type="Pfam" id="PF01648">
    <property type="entry name" value="ACPS"/>
    <property type="match status" value="1"/>
</dbReference>
<feature type="compositionally biased region" description="Low complexity" evidence="3">
    <location>
        <begin position="7"/>
        <end position="37"/>
    </location>
</feature>
<feature type="compositionally biased region" description="Low complexity" evidence="3">
    <location>
        <begin position="483"/>
        <end position="508"/>
    </location>
</feature>
<dbReference type="PROSITE" id="PS50108">
    <property type="entry name" value="CRIB"/>
    <property type="match status" value="1"/>
</dbReference>
<feature type="domain" description="CRIB" evidence="4">
    <location>
        <begin position="111"/>
        <end position="124"/>
    </location>
</feature>
<dbReference type="InterPro" id="IPR037143">
    <property type="entry name" value="4-PPantetheinyl_Trfase_dom_sf"/>
</dbReference>
<dbReference type="Gene3D" id="1.10.555.10">
    <property type="entry name" value="Rho GTPase activation protein"/>
    <property type="match status" value="1"/>
</dbReference>
<dbReference type="EMBL" id="JAFEMO010000012">
    <property type="protein sequence ID" value="KAH7554092.1"/>
    <property type="molecule type" value="Genomic_DNA"/>
</dbReference>
<dbReference type="SUPFAM" id="SSF48350">
    <property type="entry name" value="GTPase activation domain, GAP"/>
    <property type="match status" value="1"/>
</dbReference>
<keyword evidence="7" id="KW-1185">Reference proteome</keyword>
<name>A0ABQ8HC65_9ROSI</name>
<evidence type="ECO:0000313" key="6">
    <source>
        <dbReference type="EMBL" id="KAH7554092.1"/>
    </source>
</evidence>
<dbReference type="InterPro" id="IPR008278">
    <property type="entry name" value="4-PPantetheinyl_Trfase_dom"/>
</dbReference>
<accession>A0ABQ8HC65</accession>
<dbReference type="SMART" id="SM00285">
    <property type="entry name" value="PBD"/>
    <property type="match status" value="1"/>
</dbReference>
<feature type="domain" description="Rho-GAP" evidence="5">
    <location>
        <begin position="189"/>
        <end position="380"/>
    </location>
</feature>
<dbReference type="InterPro" id="IPR000095">
    <property type="entry name" value="CRIB_dom"/>
</dbReference>
<gene>
    <name evidence="6" type="ORF">JRO89_XS12G0109300</name>
</gene>
<dbReference type="PANTHER" id="PTHR23177:SF64">
    <property type="entry name" value="RHO GTPASE-ACTIVATING PROTEIN 1"/>
    <property type="match status" value="1"/>
</dbReference>
<dbReference type="CDD" id="cd00159">
    <property type="entry name" value="RhoGAP"/>
    <property type="match status" value="1"/>
</dbReference>
<dbReference type="InterPro" id="IPR008936">
    <property type="entry name" value="Rho_GTPase_activation_prot"/>
</dbReference>
<comment type="caution">
    <text evidence="6">The sequence shown here is derived from an EMBL/GenBank/DDBJ whole genome shotgun (WGS) entry which is preliminary data.</text>
</comment>
<dbReference type="PANTHER" id="PTHR23177">
    <property type="entry name" value="MKIAA1688 PROTEIN"/>
    <property type="match status" value="1"/>
</dbReference>
<dbReference type="Pfam" id="PF00786">
    <property type="entry name" value="PBD"/>
    <property type="match status" value="1"/>
</dbReference>
<proteinExistence type="predicted"/>
<dbReference type="PROSITE" id="PS50238">
    <property type="entry name" value="RHOGAP"/>
    <property type="match status" value="1"/>
</dbReference>
<reference evidence="6 7" key="1">
    <citation type="submission" date="2021-02" db="EMBL/GenBank/DDBJ databases">
        <title>Plant Genome Project.</title>
        <authorList>
            <person name="Zhang R.-G."/>
        </authorList>
    </citation>
    <scope>NUCLEOTIDE SEQUENCE [LARGE SCALE GENOMIC DNA]</scope>
    <source>
        <tissue evidence="6">Leaves</tissue>
    </source>
</reference>
<dbReference type="Proteomes" id="UP000827721">
    <property type="component" value="Unassembled WGS sequence"/>
</dbReference>
<protein>
    <submittedName>
        <fullName evidence="6">Uncharacterized protein</fullName>
    </submittedName>
</protein>
<dbReference type="SMART" id="SM00324">
    <property type="entry name" value="RhoGAP"/>
    <property type="match status" value="1"/>
</dbReference>
<feature type="region of interest" description="Disordered" evidence="3">
    <location>
        <begin position="383"/>
        <end position="413"/>
    </location>
</feature>
<evidence type="ECO:0000313" key="7">
    <source>
        <dbReference type="Proteomes" id="UP000827721"/>
    </source>
</evidence>
<evidence type="ECO:0000256" key="3">
    <source>
        <dbReference type="SAM" id="MobiDB-lite"/>
    </source>
</evidence>
<sequence>MTEVLQSSPSHFSSPSSSSSTPCAPNSYNSSNNNNSNRRALVENTSSIGDIVQERDQSDQEQEEESCCEERKERDRGEGDQQLSLLTLLVAVCRKSLVGCSVGKELCAMEIGLPTNVRHVAHVTFDRFNGFLGLPVEFEPEVPRRAPSASANVFGVSTESMQLSFDSRGNSVPTILLLMQRHLYAQGGLQLHSTDKKIVIKLLMTMVHYLASFNLHKLHFCPYLVVSGVAEGIFRLTAGNSQEEYVREQLNRGVVPDDIDVHCLAGLIKAWFRELPTGVLDSLSPEQVMQSQSEEECAQLVRLLPPTEAALLDWAINLMADVAQMEHLNKMNARNIAMVFAPNMTQMSDPLTALMYAVQVMNLLKNLIIRTLKAREDSVVESVPVARLEPSDENGHQSSSQPYPEENEDEADMGNEEEKLFVAVEPAVESPPHPTHDNSTSESGSQNLLTSIENIFPVGNRVLVDNYPCEVTCQVNSLTNGLQESSLSGSSGGSQTSIHKSGSSNFKNGSKKVNERTIWTAGAVEKSKGAGIDLPPISSSIPSAVDAAHLPPPIAAGRRHRSSASNVLFSKLVTQLCVLPETILNFRWLCVKEINVCRVNIVMNVRCFQKNFSSALPPLVPVQLPSKLETHFWYILPDEVRSTSLLNQYMELLSPCEKQNVNRMRGDNHRKGALLARALVRTTIARYQTNCQVDPRSLKFRRNKYGKPEVDWPNDDNWCPPPLHFNISHTSSLVACGVTVDVPIGVDVEEKQRRIKNNILAFSKRYFSPEEVKILSAISDPDLQRQEFIKLWTLKEAYVKALGRGFSAAPFKTFTIRSRVATKGGFHLSETLGYEASEIVVESDDPETLTSNWEFALLDLAGSHYAAICVEKDNSTGGEATIPMRLTAWKTIPFIDDEHVTGTDAVQTIGGLIKQS</sequence>
<feature type="region of interest" description="Disordered" evidence="3">
    <location>
        <begin position="1"/>
        <end position="76"/>
    </location>
</feature>
<dbReference type="Pfam" id="PF00620">
    <property type="entry name" value="RhoGAP"/>
    <property type="match status" value="1"/>
</dbReference>
<keyword evidence="2" id="KW-0808">Transferase</keyword>
<evidence type="ECO:0000256" key="2">
    <source>
        <dbReference type="ARBA" id="ARBA00022679"/>
    </source>
</evidence>
<dbReference type="InterPro" id="IPR036936">
    <property type="entry name" value="CRIB_dom_sf"/>
</dbReference>
<keyword evidence="1" id="KW-0343">GTPase activation</keyword>
<evidence type="ECO:0000256" key="1">
    <source>
        <dbReference type="ARBA" id="ARBA00022468"/>
    </source>
</evidence>
<dbReference type="CDD" id="cd00132">
    <property type="entry name" value="CRIB"/>
    <property type="match status" value="1"/>
</dbReference>
<dbReference type="Gene3D" id="3.90.470.20">
    <property type="entry name" value="4'-phosphopantetheinyl transferase domain"/>
    <property type="match status" value="2"/>
</dbReference>
<dbReference type="Pfam" id="PF22624">
    <property type="entry name" value="AASDHPPT_N"/>
    <property type="match status" value="1"/>
</dbReference>
<organism evidence="6 7">
    <name type="scientific">Xanthoceras sorbifolium</name>
    <dbReference type="NCBI Taxonomy" id="99658"/>
    <lineage>
        <taxon>Eukaryota</taxon>
        <taxon>Viridiplantae</taxon>
        <taxon>Streptophyta</taxon>
        <taxon>Embryophyta</taxon>
        <taxon>Tracheophyta</taxon>
        <taxon>Spermatophyta</taxon>
        <taxon>Magnoliopsida</taxon>
        <taxon>eudicotyledons</taxon>
        <taxon>Gunneridae</taxon>
        <taxon>Pentapetalae</taxon>
        <taxon>rosids</taxon>
        <taxon>malvids</taxon>
        <taxon>Sapindales</taxon>
        <taxon>Sapindaceae</taxon>
        <taxon>Xanthoceroideae</taxon>
        <taxon>Xanthoceras</taxon>
    </lineage>
</organism>
<dbReference type="InterPro" id="IPR055066">
    <property type="entry name" value="AASDHPPT_N"/>
</dbReference>
<evidence type="ECO:0000259" key="5">
    <source>
        <dbReference type="PROSITE" id="PS50238"/>
    </source>
</evidence>